<reference evidence="2 3" key="1">
    <citation type="submission" date="2017-09" db="EMBL/GenBank/DDBJ databases">
        <title>Depth-based differentiation of microbial function through sediment-hosted aquifers and enrichment of novel symbionts in the deep terrestrial subsurface.</title>
        <authorList>
            <person name="Probst A.J."/>
            <person name="Ladd B."/>
            <person name="Jarett J.K."/>
            <person name="Geller-Mcgrath D.E."/>
            <person name="Sieber C.M."/>
            <person name="Emerson J.B."/>
            <person name="Anantharaman K."/>
            <person name="Thomas B.C."/>
            <person name="Malmstrom R."/>
            <person name="Stieglmeier M."/>
            <person name="Klingl A."/>
            <person name="Woyke T."/>
            <person name="Ryan C.M."/>
            <person name="Banfield J.F."/>
        </authorList>
    </citation>
    <scope>NUCLEOTIDE SEQUENCE [LARGE SCALE GENOMIC DNA]</scope>
    <source>
        <strain evidence="2">CG11_big_fil_rev_8_21_14_0_20_36_8</strain>
    </source>
</reference>
<name>A0A2M6IV44_9BACT</name>
<evidence type="ECO:0000256" key="1">
    <source>
        <dbReference type="SAM" id="MobiDB-lite"/>
    </source>
</evidence>
<feature type="region of interest" description="Disordered" evidence="1">
    <location>
        <begin position="46"/>
        <end position="69"/>
    </location>
</feature>
<protein>
    <submittedName>
        <fullName evidence="2">Uncharacterized protein</fullName>
    </submittedName>
</protein>
<accession>A0A2M6IV44</accession>
<organism evidence="2 3">
    <name type="scientific">Candidatus Roizmanbacteria bacterium CG11_big_fil_rev_8_21_14_0_20_36_8</name>
    <dbReference type="NCBI Taxonomy" id="1974856"/>
    <lineage>
        <taxon>Bacteria</taxon>
        <taxon>Candidatus Roizmaniibacteriota</taxon>
    </lineage>
</organism>
<dbReference type="Proteomes" id="UP000231056">
    <property type="component" value="Unassembled WGS sequence"/>
</dbReference>
<proteinExistence type="predicted"/>
<comment type="caution">
    <text evidence="2">The sequence shown here is derived from an EMBL/GenBank/DDBJ whole genome shotgun (WGS) entry which is preliminary data.</text>
</comment>
<evidence type="ECO:0000313" key="2">
    <source>
        <dbReference type="EMBL" id="PIQ73720.1"/>
    </source>
</evidence>
<dbReference type="AlphaFoldDB" id="A0A2M6IV44"/>
<dbReference type="EMBL" id="PCVM01000020">
    <property type="protein sequence ID" value="PIQ73720.1"/>
    <property type="molecule type" value="Genomic_DNA"/>
</dbReference>
<sequence length="69" mass="7715">MPSEDYSYIKPEEISPLATDLEKTKILELPPIETPVVGALELSPHTPLPYDHFPKAPSPPTVKDIEYVE</sequence>
<evidence type="ECO:0000313" key="3">
    <source>
        <dbReference type="Proteomes" id="UP000231056"/>
    </source>
</evidence>
<gene>
    <name evidence="2" type="ORF">COV58_00980</name>
</gene>